<feature type="compositionally biased region" description="Low complexity" evidence="1">
    <location>
        <begin position="77"/>
        <end position="90"/>
    </location>
</feature>
<organism evidence="2 8">
    <name type="scientific">Polistes dominula</name>
    <name type="common">European paper wasp</name>
    <name type="synonym">Vespa dominula</name>
    <dbReference type="NCBI Taxonomy" id="743375"/>
    <lineage>
        <taxon>Eukaryota</taxon>
        <taxon>Metazoa</taxon>
        <taxon>Ecdysozoa</taxon>
        <taxon>Arthropoda</taxon>
        <taxon>Hexapoda</taxon>
        <taxon>Insecta</taxon>
        <taxon>Pterygota</taxon>
        <taxon>Neoptera</taxon>
        <taxon>Endopterygota</taxon>
        <taxon>Hymenoptera</taxon>
        <taxon>Apocrita</taxon>
        <taxon>Aculeata</taxon>
        <taxon>Vespoidea</taxon>
        <taxon>Vespidae</taxon>
        <taxon>Polistinae</taxon>
        <taxon>Polistini</taxon>
        <taxon>Polistes</taxon>
    </lineage>
</organism>
<sequence length="138" mass="13252">MSYHRGGQSGSVAVSYSTSPMAPHSPSRRYSSGSTSSSTTTSGVGGGGSGGGSGGNSGGGGGGGGGGVGSGSGGSSTSGVTSSSGNSSSSKPRVNYIRGSTPTIIRDRSSIFPSPPSPSVSSIRPSYDCRRSYNQSGR</sequence>
<dbReference type="RefSeq" id="XP_015187413.1">
    <property type="nucleotide sequence ID" value="XM_015331927.1"/>
</dbReference>
<gene>
    <name evidence="3 4 5 6 7 8" type="primary">LOC107072189</name>
</gene>
<keyword evidence="2" id="KW-1185">Reference proteome</keyword>
<feature type="region of interest" description="Disordered" evidence="1">
    <location>
        <begin position="1"/>
        <end position="138"/>
    </location>
</feature>
<evidence type="ECO:0000313" key="7">
    <source>
        <dbReference type="RefSeq" id="XP_015187414.1"/>
    </source>
</evidence>
<evidence type="ECO:0000256" key="1">
    <source>
        <dbReference type="SAM" id="MobiDB-lite"/>
    </source>
</evidence>
<evidence type="ECO:0000313" key="6">
    <source>
        <dbReference type="RefSeq" id="XP_015187413.1"/>
    </source>
</evidence>
<accession>A0ABM1J4M7</accession>
<proteinExistence type="predicted"/>
<dbReference type="RefSeq" id="XP_015187414.1">
    <property type="nucleotide sequence ID" value="XM_015331928.1"/>
</dbReference>
<reference evidence="3 4" key="1">
    <citation type="submission" date="2025-05" db="UniProtKB">
        <authorList>
            <consortium name="RefSeq"/>
        </authorList>
    </citation>
    <scope>IDENTIFICATION</scope>
    <source>
        <tissue evidence="3 4">Whole body</tissue>
    </source>
</reference>
<evidence type="ECO:0000313" key="5">
    <source>
        <dbReference type="RefSeq" id="XP_015187412.1"/>
    </source>
</evidence>
<dbReference type="RefSeq" id="XP_015187415.1">
    <property type="nucleotide sequence ID" value="XM_015331929.1"/>
</dbReference>
<evidence type="ECO:0000313" key="3">
    <source>
        <dbReference type="RefSeq" id="XP_015187409.1"/>
    </source>
</evidence>
<feature type="compositionally biased region" description="Low complexity" evidence="1">
    <location>
        <begin position="31"/>
        <end position="42"/>
    </location>
</feature>
<dbReference type="RefSeq" id="XP_015187412.1">
    <property type="nucleotide sequence ID" value="XM_015331926.1"/>
</dbReference>
<name>A0ABM1J4M7_POLDO</name>
<dbReference type="RefSeq" id="XP_015187409.1">
    <property type="nucleotide sequence ID" value="XM_015331923.1"/>
</dbReference>
<feature type="compositionally biased region" description="Polar residues" evidence="1">
    <location>
        <begin position="10"/>
        <end position="20"/>
    </location>
</feature>
<dbReference type="Proteomes" id="UP000694924">
    <property type="component" value="Unplaced"/>
</dbReference>
<dbReference type="GeneID" id="107072189"/>
<evidence type="ECO:0000313" key="2">
    <source>
        <dbReference type="Proteomes" id="UP000694924"/>
    </source>
</evidence>
<feature type="compositionally biased region" description="Gly residues" evidence="1">
    <location>
        <begin position="43"/>
        <end position="76"/>
    </location>
</feature>
<protein>
    <submittedName>
        <fullName evidence="3 4">Keratin, type I cytoskeletal 9-like</fullName>
    </submittedName>
</protein>
<evidence type="ECO:0000313" key="8">
    <source>
        <dbReference type="RefSeq" id="XP_015187415.1"/>
    </source>
</evidence>
<dbReference type="RefSeq" id="XP_015187411.1">
    <property type="nucleotide sequence ID" value="XM_015331925.1"/>
</dbReference>
<evidence type="ECO:0000313" key="4">
    <source>
        <dbReference type="RefSeq" id="XP_015187411.1"/>
    </source>
</evidence>